<sequence length="426" mass="46944">SRLGPRPAPPAATCHAPRRSCREDVARAAAGGARGLRARGRARRLELGPRRLHGLRRRGPQGRPHSEERLPPGLDAREEGRDQRPPDAGRLLGWRGRLRTLPGRPGPPLPHAAHEAGVPGGQGGRQSHVRHRPRQVQGRGGLRRNRQQRGQSPAEEEARGGRPHRSCEDRGEQILEGPLRLRALGHGQHRPVDWPGHHVVPWPGRLVRPRPQEGGARRDLVRGRLGQAVAEEVRGDEAPGLGFRRTGREGVRHWQAERQVPDPAQAQRQRQGHRHLRPFRPAQVTRPRARAAEANVPSSESGAMNRRRTHCIRCGRWQIGGERGGKLRGSTFEVHSLIILLLLLLMFPPSLQTAVFVRVHAPLPQPSRELGAVVAAAARLPDARRKKSPRGSGLHLHLWGGHDVSLHGVAGLSGGRRLLGDPMPQE</sequence>
<name>A0ABN9QQY3_9DINO</name>
<feature type="compositionally biased region" description="Pro residues" evidence="1">
    <location>
        <begin position="1"/>
        <end position="10"/>
    </location>
</feature>
<feature type="region of interest" description="Disordered" evidence="1">
    <location>
        <begin position="1"/>
        <end position="20"/>
    </location>
</feature>
<feature type="compositionally biased region" description="Basic and acidic residues" evidence="1">
    <location>
        <begin position="156"/>
        <end position="171"/>
    </location>
</feature>
<reference evidence="2" key="1">
    <citation type="submission" date="2023-10" db="EMBL/GenBank/DDBJ databases">
        <authorList>
            <person name="Chen Y."/>
            <person name="Shah S."/>
            <person name="Dougan E. K."/>
            <person name="Thang M."/>
            <person name="Chan C."/>
        </authorList>
    </citation>
    <scope>NUCLEOTIDE SEQUENCE [LARGE SCALE GENOMIC DNA]</scope>
</reference>
<dbReference type="EMBL" id="CAUYUJ010004215">
    <property type="protein sequence ID" value="CAK0808601.1"/>
    <property type="molecule type" value="Genomic_DNA"/>
</dbReference>
<organism evidence="2 3">
    <name type="scientific">Prorocentrum cordatum</name>
    <dbReference type="NCBI Taxonomy" id="2364126"/>
    <lineage>
        <taxon>Eukaryota</taxon>
        <taxon>Sar</taxon>
        <taxon>Alveolata</taxon>
        <taxon>Dinophyceae</taxon>
        <taxon>Prorocentrales</taxon>
        <taxon>Prorocentraceae</taxon>
        <taxon>Prorocentrum</taxon>
    </lineage>
</organism>
<gene>
    <name evidence="2" type="ORF">PCOR1329_LOCUS14145</name>
</gene>
<proteinExistence type="predicted"/>
<accession>A0ABN9QQY3</accession>
<evidence type="ECO:0000256" key="1">
    <source>
        <dbReference type="SAM" id="MobiDB-lite"/>
    </source>
</evidence>
<feature type="compositionally biased region" description="Low complexity" evidence="1">
    <location>
        <begin position="89"/>
        <end position="103"/>
    </location>
</feature>
<comment type="caution">
    <text evidence="2">The sequence shown here is derived from an EMBL/GenBank/DDBJ whole genome shotgun (WGS) entry which is preliminary data.</text>
</comment>
<dbReference type="Proteomes" id="UP001189429">
    <property type="component" value="Unassembled WGS sequence"/>
</dbReference>
<feature type="region of interest" description="Disordered" evidence="1">
    <location>
        <begin position="254"/>
        <end position="304"/>
    </location>
</feature>
<protein>
    <submittedName>
        <fullName evidence="2">Uncharacterized protein</fullName>
    </submittedName>
</protein>
<feature type="compositionally biased region" description="Basic and acidic residues" evidence="1">
    <location>
        <begin position="64"/>
        <end position="87"/>
    </location>
</feature>
<feature type="region of interest" description="Disordered" evidence="1">
    <location>
        <begin position="30"/>
        <end position="171"/>
    </location>
</feature>
<feature type="compositionally biased region" description="Basic residues" evidence="1">
    <location>
        <begin position="50"/>
        <end position="60"/>
    </location>
</feature>
<evidence type="ECO:0000313" key="3">
    <source>
        <dbReference type="Proteomes" id="UP001189429"/>
    </source>
</evidence>
<evidence type="ECO:0000313" key="2">
    <source>
        <dbReference type="EMBL" id="CAK0808601.1"/>
    </source>
</evidence>
<feature type="non-terminal residue" evidence="2">
    <location>
        <position position="1"/>
    </location>
</feature>
<keyword evidence="3" id="KW-1185">Reference proteome</keyword>